<protein>
    <submittedName>
        <fullName evidence="6">Kinase Y4mE</fullName>
    </submittedName>
</protein>
<keyword evidence="7" id="KW-1185">Reference proteome</keyword>
<dbReference type="PANTHER" id="PTHR37419:SF1">
    <property type="entry name" value="SERINE_THREONINE-PROTEIN KINASE TOXIN HIPA"/>
    <property type="match status" value="1"/>
</dbReference>
<dbReference type="Pfam" id="PF13657">
    <property type="entry name" value="Couple_hipA"/>
    <property type="match status" value="1"/>
</dbReference>
<evidence type="ECO:0000259" key="4">
    <source>
        <dbReference type="Pfam" id="PF07804"/>
    </source>
</evidence>
<evidence type="ECO:0000256" key="1">
    <source>
        <dbReference type="ARBA" id="ARBA00010164"/>
    </source>
</evidence>
<feature type="domain" description="HipA-like C-terminal" evidence="4">
    <location>
        <begin position="152"/>
        <end position="375"/>
    </location>
</feature>
<feature type="domain" description="HipA N-terminal subdomain 1" evidence="5">
    <location>
        <begin position="6"/>
        <end position="104"/>
    </location>
</feature>
<dbReference type="InterPro" id="IPR017508">
    <property type="entry name" value="HipA_N1"/>
</dbReference>
<evidence type="ECO:0000256" key="2">
    <source>
        <dbReference type="ARBA" id="ARBA00022679"/>
    </source>
</evidence>
<comment type="similarity">
    <text evidence="1">Belongs to the HipA Ser/Thr kinase family.</text>
</comment>
<accession>A0ABQ1PJR3</accession>
<evidence type="ECO:0000313" key="7">
    <source>
        <dbReference type="Proteomes" id="UP000597301"/>
    </source>
</evidence>
<dbReference type="Pfam" id="PF07804">
    <property type="entry name" value="HipA_C"/>
    <property type="match status" value="1"/>
</dbReference>
<comment type="caution">
    <text evidence="6">The sequence shown here is derived from an EMBL/GenBank/DDBJ whole genome shotgun (WGS) entry which is preliminary data.</text>
</comment>
<keyword evidence="2" id="KW-0808">Transferase</keyword>
<sequence length="424" mass="48126">MTADQLIVWQNHQRVGTLWRGLDGRLMGFEYDEEWQASGQAISNSLPLSQRTWLPETLTAHHWFGNLLPEEQARAAIIRQLGIPDDDFSLLAAIGGDCAGALSILPPHQTPEPSNRQDCDTPLSQERLNEWAAFKQRYALFAESQQAPKPRLSLAGAQDKIPVIWRDETFYLPQGTAPSSHIVKFAVDGRDHVIFNELYLNTLATLVGIECPSTSVRYAGRHPLLVVERYDRAWVNDSLQRIHQEDLCQAMGMSRTQKYQEHGGPTLADCFQLLRDVCKPPAHSLQQLLRWQIFNVLVGNSDGHAKNVSLLQDAKGKWRIAPAYDLVGTVVLGYDPRLAFSIGNQNNAMQLLSRDWKLLAEQSQLSYPFIKREIKHLQELLLRFASSKEMQQALLEAGLPDHAWLRLQQQRHHIVKQCKKAALW</sequence>
<dbReference type="NCBIfam" id="TIGR03071">
    <property type="entry name" value="couple_hipA"/>
    <property type="match status" value="1"/>
</dbReference>
<dbReference type="RefSeq" id="WP_188640428.1">
    <property type="nucleotide sequence ID" value="NZ_BMHM01000007.1"/>
</dbReference>
<gene>
    <name evidence="6" type="ORF">GCM10011382_31250</name>
</gene>
<name>A0ABQ1PJR3_9GAMM</name>
<organism evidence="6 7">
    <name type="scientific">Vreelandella lutescens</name>
    <dbReference type="NCBI Taxonomy" id="1602943"/>
    <lineage>
        <taxon>Bacteria</taxon>
        <taxon>Pseudomonadati</taxon>
        <taxon>Pseudomonadota</taxon>
        <taxon>Gammaproteobacteria</taxon>
        <taxon>Oceanospirillales</taxon>
        <taxon>Halomonadaceae</taxon>
        <taxon>Vreelandella</taxon>
    </lineage>
</organism>
<dbReference type="EMBL" id="BMHM01000007">
    <property type="protein sequence ID" value="GGC98442.1"/>
    <property type="molecule type" value="Genomic_DNA"/>
</dbReference>
<dbReference type="GO" id="GO:0016301">
    <property type="term" value="F:kinase activity"/>
    <property type="evidence" value="ECO:0007669"/>
    <property type="project" value="UniProtKB-KW"/>
</dbReference>
<keyword evidence="3 6" id="KW-0418">Kinase</keyword>
<evidence type="ECO:0000313" key="6">
    <source>
        <dbReference type="EMBL" id="GGC98442.1"/>
    </source>
</evidence>
<dbReference type="PANTHER" id="PTHR37419">
    <property type="entry name" value="SERINE/THREONINE-PROTEIN KINASE TOXIN HIPA"/>
    <property type="match status" value="1"/>
</dbReference>
<dbReference type="Proteomes" id="UP000597301">
    <property type="component" value="Unassembled WGS sequence"/>
</dbReference>
<dbReference type="Gene3D" id="1.10.1070.20">
    <property type="match status" value="1"/>
</dbReference>
<dbReference type="InterPro" id="IPR012893">
    <property type="entry name" value="HipA-like_C"/>
</dbReference>
<proteinExistence type="inferred from homology"/>
<evidence type="ECO:0000256" key="3">
    <source>
        <dbReference type="ARBA" id="ARBA00022777"/>
    </source>
</evidence>
<dbReference type="CDD" id="cd17793">
    <property type="entry name" value="HipA"/>
    <property type="match status" value="1"/>
</dbReference>
<dbReference type="InterPro" id="IPR052028">
    <property type="entry name" value="HipA_Ser/Thr_kinase"/>
</dbReference>
<reference evidence="7" key="1">
    <citation type="journal article" date="2019" name="Int. J. Syst. Evol. Microbiol.">
        <title>The Global Catalogue of Microorganisms (GCM) 10K type strain sequencing project: providing services to taxonomists for standard genome sequencing and annotation.</title>
        <authorList>
            <consortium name="The Broad Institute Genomics Platform"/>
            <consortium name="The Broad Institute Genome Sequencing Center for Infectious Disease"/>
            <person name="Wu L."/>
            <person name="Ma J."/>
        </authorList>
    </citation>
    <scope>NUCLEOTIDE SEQUENCE [LARGE SCALE GENOMIC DNA]</scope>
    <source>
        <strain evidence="7">CGMCC 1.15122</strain>
    </source>
</reference>
<evidence type="ECO:0000259" key="5">
    <source>
        <dbReference type="Pfam" id="PF13657"/>
    </source>
</evidence>